<organism evidence="1 2">
    <name type="scientific">Furfurilactobacillus curtus</name>
    <dbReference type="NCBI Taxonomy" id="1746200"/>
    <lineage>
        <taxon>Bacteria</taxon>
        <taxon>Bacillati</taxon>
        <taxon>Bacillota</taxon>
        <taxon>Bacilli</taxon>
        <taxon>Lactobacillales</taxon>
        <taxon>Lactobacillaceae</taxon>
        <taxon>Furfurilactobacillus</taxon>
    </lineage>
</organism>
<proteinExistence type="predicted"/>
<dbReference type="EMBL" id="BQXO01000004">
    <property type="protein sequence ID" value="GKT06175.1"/>
    <property type="molecule type" value="Genomic_DNA"/>
</dbReference>
<dbReference type="Proteomes" id="UP001628078">
    <property type="component" value="Unassembled WGS sequence"/>
</dbReference>
<accession>A0ABQ5JPJ7</accession>
<evidence type="ECO:0000313" key="2">
    <source>
        <dbReference type="Proteomes" id="UP001628078"/>
    </source>
</evidence>
<sequence length="58" mass="6379">MTPPKGELPTMNKPSSLAVRLSARHLPTYVPLSFETTKHLVTSLKNVPLTKEVVGHDN</sequence>
<reference evidence="1 2" key="1">
    <citation type="submission" date="2022-03" db="EMBL/GenBank/DDBJ databases">
        <title>Draft genome sequence of Furfurilactobacillus curtus JCM 31185.</title>
        <authorList>
            <person name="Suzuki S."/>
            <person name="Endo A."/>
            <person name="Kajikawa A."/>
        </authorList>
    </citation>
    <scope>NUCLEOTIDE SEQUENCE [LARGE SCALE GENOMIC DNA]</scope>
    <source>
        <strain evidence="1 2">JCM 31185</strain>
    </source>
</reference>
<evidence type="ECO:0000313" key="1">
    <source>
        <dbReference type="EMBL" id="GKT06175.1"/>
    </source>
</evidence>
<name>A0ABQ5JPJ7_9LACO</name>
<keyword evidence="2" id="KW-1185">Reference proteome</keyword>
<gene>
    <name evidence="1" type="ORF">JCM31185_14620</name>
</gene>
<protein>
    <submittedName>
        <fullName evidence="1">Uncharacterized protein</fullName>
    </submittedName>
</protein>
<comment type="caution">
    <text evidence="1">The sequence shown here is derived from an EMBL/GenBank/DDBJ whole genome shotgun (WGS) entry which is preliminary data.</text>
</comment>